<evidence type="ECO:0000313" key="4">
    <source>
        <dbReference type="Proteomes" id="UP001214521"/>
    </source>
</evidence>
<reference evidence="3" key="1">
    <citation type="submission" date="2022-07" db="EMBL/GenBank/DDBJ databases">
        <authorList>
            <consortium name="Clinical and Environmental Microbiology Branch: Whole genome sequencing antimicrobial resistance pathogens in the healthcare setting"/>
        </authorList>
    </citation>
    <scope>NUCLEOTIDE SEQUENCE</scope>
    <source>
        <strain evidence="3">Stenotrophomonas_maltophilia_2021CK-00905</strain>
    </source>
</reference>
<sequence>MKTKIILFYLALIFAIPCVAHTTSAYNEGPMISENPIKNANETQWWNFFKKKKHERIWKGVHPDMRTKLEAVYSAMAQRGFDIRPMEGLRSEARQASLLASGSGVTTVGAGMSCHNHGYAIDSVMYVDGKPTWDMDNQHVRDGYLLFGEMVQAVGLEWGGAWTTIKDYPHVEMQSECRVAIRAKRSGQKPPVMVADPMQLPPDILLASFVQPSGTICTFDSPCEQEIFFAAMMCPTPLHTPEPLPWSVMSGYYAYSWT</sequence>
<feature type="domain" description="Peptidase M15C" evidence="2">
    <location>
        <begin position="111"/>
        <end position="173"/>
    </location>
</feature>
<feature type="signal peptide" evidence="1">
    <location>
        <begin position="1"/>
        <end position="20"/>
    </location>
</feature>
<evidence type="ECO:0000256" key="1">
    <source>
        <dbReference type="SAM" id="SignalP"/>
    </source>
</evidence>
<evidence type="ECO:0000313" key="3">
    <source>
        <dbReference type="EMBL" id="EKT4439544.1"/>
    </source>
</evidence>
<organism evidence="3 4">
    <name type="scientific">Stenotrophomonas maltophilia</name>
    <name type="common">Pseudomonas maltophilia</name>
    <name type="synonym">Xanthomonas maltophilia</name>
    <dbReference type="NCBI Taxonomy" id="40324"/>
    <lineage>
        <taxon>Bacteria</taxon>
        <taxon>Pseudomonadati</taxon>
        <taxon>Pseudomonadota</taxon>
        <taxon>Gammaproteobacteria</taxon>
        <taxon>Lysobacterales</taxon>
        <taxon>Lysobacteraceae</taxon>
        <taxon>Stenotrophomonas</taxon>
        <taxon>Stenotrophomonas maltophilia group</taxon>
    </lineage>
</organism>
<proteinExistence type="predicted"/>
<protein>
    <submittedName>
        <fullName evidence="3">M15 family metallopeptidase</fullName>
    </submittedName>
</protein>
<evidence type="ECO:0000259" key="2">
    <source>
        <dbReference type="Pfam" id="PF13539"/>
    </source>
</evidence>
<dbReference type="SUPFAM" id="SSF55166">
    <property type="entry name" value="Hedgehog/DD-peptidase"/>
    <property type="match status" value="1"/>
</dbReference>
<dbReference type="CDD" id="cd14845">
    <property type="entry name" value="L-Ala-D-Glu_peptidase_like"/>
    <property type="match status" value="1"/>
</dbReference>
<dbReference type="InterPro" id="IPR009045">
    <property type="entry name" value="Zn_M74/Hedgehog-like"/>
</dbReference>
<comment type="caution">
    <text evidence="3">The sequence shown here is derived from an EMBL/GenBank/DDBJ whole genome shotgun (WGS) entry which is preliminary data.</text>
</comment>
<dbReference type="Pfam" id="PF13539">
    <property type="entry name" value="Peptidase_M15_4"/>
    <property type="match status" value="1"/>
</dbReference>
<name>A0AAI9FV42_STEMA</name>
<accession>A0AAI9FV42</accession>
<dbReference type="EMBL" id="ABLOMU010000001">
    <property type="protein sequence ID" value="EKT4439544.1"/>
    <property type="molecule type" value="Genomic_DNA"/>
</dbReference>
<dbReference type="AlphaFoldDB" id="A0AAI9FV42"/>
<feature type="chain" id="PRO_5042499495" evidence="1">
    <location>
        <begin position="21"/>
        <end position="258"/>
    </location>
</feature>
<dbReference type="Proteomes" id="UP001214521">
    <property type="component" value="Unassembled WGS sequence"/>
</dbReference>
<dbReference type="Gene3D" id="3.30.1380.10">
    <property type="match status" value="1"/>
</dbReference>
<gene>
    <name evidence="3" type="ORF">QEK83_000137</name>
</gene>
<dbReference type="GO" id="GO:0008233">
    <property type="term" value="F:peptidase activity"/>
    <property type="evidence" value="ECO:0007669"/>
    <property type="project" value="InterPro"/>
</dbReference>
<keyword evidence="1" id="KW-0732">Signal</keyword>
<dbReference type="InterPro" id="IPR039561">
    <property type="entry name" value="Peptidase_M15C"/>
</dbReference>